<evidence type="ECO:0000313" key="2">
    <source>
        <dbReference type="Proteomes" id="UP000314294"/>
    </source>
</evidence>
<protein>
    <submittedName>
        <fullName evidence="1">Uncharacterized protein</fullName>
    </submittedName>
</protein>
<dbReference type="EMBL" id="SRLO01000060">
    <property type="protein sequence ID" value="TNN79827.1"/>
    <property type="molecule type" value="Genomic_DNA"/>
</dbReference>
<organism evidence="1 2">
    <name type="scientific">Liparis tanakae</name>
    <name type="common">Tanaka's snailfish</name>
    <dbReference type="NCBI Taxonomy" id="230148"/>
    <lineage>
        <taxon>Eukaryota</taxon>
        <taxon>Metazoa</taxon>
        <taxon>Chordata</taxon>
        <taxon>Craniata</taxon>
        <taxon>Vertebrata</taxon>
        <taxon>Euteleostomi</taxon>
        <taxon>Actinopterygii</taxon>
        <taxon>Neopterygii</taxon>
        <taxon>Teleostei</taxon>
        <taxon>Neoteleostei</taxon>
        <taxon>Acanthomorphata</taxon>
        <taxon>Eupercaria</taxon>
        <taxon>Perciformes</taxon>
        <taxon>Cottioidei</taxon>
        <taxon>Cottales</taxon>
        <taxon>Liparidae</taxon>
        <taxon>Liparis</taxon>
    </lineage>
</organism>
<sequence length="148" mass="15715">MARIEVCPTPTTGYHTGISMTIVLQPVGATAEGSKELSICPSFPPGPTHQGGVRRRGTSVGGVRLAPGEGNKVFLDKANTHSFNNGKQYFHCIHFHIYTETTTHDTCGGTAGPRQLVKHEKSGSRGRLVALGKEERATMGTGRGVEGD</sequence>
<accession>A0A4Z2IPV1</accession>
<comment type="caution">
    <text evidence="1">The sequence shown here is derived from an EMBL/GenBank/DDBJ whole genome shotgun (WGS) entry which is preliminary data.</text>
</comment>
<keyword evidence="2" id="KW-1185">Reference proteome</keyword>
<dbReference type="Proteomes" id="UP000314294">
    <property type="component" value="Unassembled WGS sequence"/>
</dbReference>
<gene>
    <name evidence="1" type="ORF">EYF80_009864</name>
</gene>
<evidence type="ECO:0000313" key="1">
    <source>
        <dbReference type="EMBL" id="TNN79827.1"/>
    </source>
</evidence>
<proteinExistence type="predicted"/>
<name>A0A4Z2IPV1_9TELE</name>
<dbReference type="AlphaFoldDB" id="A0A4Z2IPV1"/>
<reference evidence="1 2" key="1">
    <citation type="submission" date="2019-03" db="EMBL/GenBank/DDBJ databases">
        <title>First draft genome of Liparis tanakae, snailfish: a comprehensive survey of snailfish specific genes.</title>
        <authorList>
            <person name="Kim W."/>
            <person name="Song I."/>
            <person name="Jeong J.-H."/>
            <person name="Kim D."/>
            <person name="Kim S."/>
            <person name="Ryu S."/>
            <person name="Song J.Y."/>
            <person name="Lee S.K."/>
        </authorList>
    </citation>
    <scope>NUCLEOTIDE SEQUENCE [LARGE SCALE GENOMIC DNA]</scope>
    <source>
        <tissue evidence="1">Muscle</tissue>
    </source>
</reference>